<evidence type="ECO:0000313" key="8">
    <source>
        <dbReference type="EMBL" id="KAH3720486.1"/>
    </source>
</evidence>
<keyword evidence="6" id="KW-1015">Disulfide bond</keyword>
<proteinExistence type="predicted"/>
<dbReference type="PANTHER" id="PTHR46730:SF1">
    <property type="entry name" value="PLAT DOMAIN-CONTAINING PROTEIN"/>
    <property type="match status" value="1"/>
</dbReference>
<dbReference type="GO" id="GO:0006816">
    <property type="term" value="P:calcium ion transport"/>
    <property type="evidence" value="ECO:0007669"/>
    <property type="project" value="TreeGrafter"/>
</dbReference>
<evidence type="ECO:0000256" key="3">
    <source>
        <dbReference type="ARBA" id="ARBA00022737"/>
    </source>
</evidence>
<keyword evidence="2" id="KW-0812">Transmembrane</keyword>
<feature type="domain" description="GAIN-B" evidence="7">
    <location>
        <begin position="1"/>
        <end position="83"/>
    </location>
</feature>
<dbReference type="InterPro" id="IPR000203">
    <property type="entry name" value="GPS"/>
</dbReference>
<sequence length="115" mass="13159">MYYIGIVDSAFNAGRIRPGEVTHYNYTLQLWWGQCLYWHVAKEMWLPDGCSITPMSTIAVTRCSCNHLTAYGGTVELIPNKLSFADIEGFFRYCFLTLSVLEPNFEGLCKQFGNR</sequence>
<keyword evidence="9" id="KW-1185">Reference proteome</keyword>
<dbReference type="Gene3D" id="2.60.220.50">
    <property type="match status" value="1"/>
</dbReference>
<reference evidence="8" key="2">
    <citation type="submission" date="2020-11" db="EMBL/GenBank/DDBJ databases">
        <authorList>
            <person name="McCartney M.A."/>
            <person name="Auch B."/>
            <person name="Kono T."/>
            <person name="Mallez S."/>
            <person name="Becker A."/>
            <person name="Gohl D.M."/>
            <person name="Silverstein K.A.T."/>
            <person name="Koren S."/>
            <person name="Bechman K.B."/>
            <person name="Herman A."/>
            <person name="Abrahante J.E."/>
            <person name="Garbe J."/>
        </authorList>
    </citation>
    <scope>NUCLEOTIDE SEQUENCE</scope>
    <source>
        <strain evidence="8">Duluth1</strain>
        <tissue evidence="8">Whole animal</tissue>
    </source>
</reference>
<evidence type="ECO:0000256" key="6">
    <source>
        <dbReference type="ARBA" id="ARBA00023157"/>
    </source>
</evidence>
<dbReference type="GO" id="GO:0005261">
    <property type="term" value="F:monoatomic cation channel activity"/>
    <property type="evidence" value="ECO:0007669"/>
    <property type="project" value="TreeGrafter"/>
</dbReference>
<dbReference type="Pfam" id="PF01825">
    <property type="entry name" value="GPS"/>
    <property type="match status" value="1"/>
</dbReference>
<evidence type="ECO:0000259" key="7">
    <source>
        <dbReference type="PROSITE" id="PS50221"/>
    </source>
</evidence>
<evidence type="ECO:0000256" key="1">
    <source>
        <dbReference type="ARBA" id="ARBA00004370"/>
    </source>
</evidence>
<comment type="caution">
    <text evidence="8">The sequence shown here is derived from an EMBL/GenBank/DDBJ whole genome shotgun (WGS) entry which is preliminary data.</text>
</comment>
<keyword evidence="4" id="KW-1133">Transmembrane helix</keyword>
<dbReference type="Proteomes" id="UP000828390">
    <property type="component" value="Unassembled WGS sequence"/>
</dbReference>
<dbReference type="AlphaFoldDB" id="A0A9D4HL27"/>
<accession>A0A9D4HL27</accession>
<evidence type="ECO:0000256" key="2">
    <source>
        <dbReference type="ARBA" id="ARBA00022692"/>
    </source>
</evidence>
<keyword evidence="3" id="KW-0677">Repeat</keyword>
<dbReference type="InterPro" id="IPR057244">
    <property type="entry name" value="GAIN_B"/>
</dbReference>
<dbReference type="PROSITE" id="PS50221">
    <property type="entry name" value="GAIN_B"/>
    <property type="match status" value="1"/>
</dbReference>
<gene>
    <name evidence="8" type="ORF">DPMN_063385</name>
</gene>
<evidence type="ECO:0000313" key="9">
    <source>
        <dbReference type="Proteomes" id="UP000828390"/>
    </source>
</evidence>
<comment type="subcellular location">
    <subcellularLocation>
        <location evidence="1">Membrane</location>
    </subcellularLocation>
</comment>
<evidence type="ECO:0000256" key="4">
    <source>
        <dbReference type="ARBA" id="ARBA00022989"/>
    </source>
</evidence>
<dbReference type="GO" id="GO:0005886">
    <property type="term" value="C:plasma membrane"/>
    <property type="evidence" value="ECO:0007669"/>
    <property type="project" value="TreeGrafter"/>
</dbReference>
<dbReference type="EMBL" id="JAIWYP010000013">
    <property type="protein sequence ID" value="KAH3720486.1"/>
    <property type="molecule type" value="Genomic_DNA"/>
</dbReference>
<name>A0A9D4HL27_DREPO</name>
<protein>
    <recommendedName>
        <fullName evidence="7">GAIN-B domain-containing protein</fullName>
    </recommendedName>
</protein>
<organism evidence="8 9">
    <name type="scientific">Dreissena polymorpha</name>
    <name type="common">Zebra mussel</name>
    <name type="synonym">Mytilus polymorpha</name>
    <dbReference type="NCBI Taxonomy" id="45954"/>
    <lineage>
        <taxon>Eukaryota</taxon>
        <taxon>Metazoa</taxon>
        <taxon>Spiralia</taxon>
        <taxon>Lophotrochozoa</taxon>
        <taxon>Mollusca</taxon>
        <taxon>Bivalvia</taxon>
        <taxon>Autobranchia</taxon>
        <taxon>Heteroconchia</taxon>
        <taxon>Euheterodonta</taxon>
        <taxon>Imparidentia</taxon>
        <taxon>Neoheterodontei</taxon>
        <taxon>Myida</taxon>
        <taxon>Dreissenoidea</taxon>
        <taxon>Dreissenidae</taxon>
        <taxon>Dreissena</taxon>
    </lineage>
</organism>
<evidence type="ECO:0000256" key="5">
    <source>
        <dbReference type="ARBA" id="ARBA00023136"/>
    </source>
</evidence>
<reference evidence="8" key="1">
    <citation type="journal article" date="2019" name="bioRxiv">
        <title>The Genome of the Zebra Mussel, Dreissena polymorpha: A Resource for Invasive Species Research.</title>
        <authorList>
            <person name="McCartney M.A."/>
            <person name="Auch B."/>
            <person name="Kono T."/>
            <person name="Mallez S."/>
            <person name="Zhang Y."/>
            <person name="Obille A."/>
            <person name="Becker A."/>
            <person name="Abrahante J.E."/>
            <person name="Garbe J."/>
            <person name="Badalamenti J.P."/>
            <person name="Herman A."/>
            <person name="Mangelson H."/>
            <person name="Liachko I."/>
            <person name="Sullivan S."/>
            <person name="Sone E.D."/>
            <person name="Koren S."/>
            <person name="Silverstein K.A.T."/>
            <person name="Beckman K.B."/>
            <person name="Gohl D.M."/>
        </authorList>
    </citation>
    <scope>NUCLEOTIDE SEQUENCE</scope>
    <source>
        <strain evidence="8">Duluth1</strain>
        <tissue evidence="8">Whole animal</tissue>
    </source>
</reference>
<dbReference type="PANTHER" id="PTHR46730">
    <property type="entry name" value="POLYCYSTIN-1"/>
    <property type="match status" value="1"/>
</dbReference>
<keyword evidence="5" id="KW-0472">Membrane</keyword>
<dbReference type="InterPro" id="IPR046338">
    <property type="entry name" value="GAIN_dom_sf"/>
</dbReference>